<protein>
    <submittedName>
        <fullName evidence="2">Uncharacterized protein</fullName>
    </submittedName>
</protein>
<comment type="caution">
    <text evidence="2">The sequence shown here is derived from an EMBL/GenBank/DDBJ whole genome shotgun (WGS) entry which is preliminary data.</text>
</comment>
<gene>
    <name evidence="2" type="ORF">Tco_0890444</name>
</gene>
<reference evidence="2" key="2">
    <citation type="submission" date="2022-01" db="EMBL/GenBank/DDBJ databases">
        <authorList>
            <person name="Yamashiro T."/>
            <person name="Shiraishi A."/>
            <person name="Satake H."/>
            <person name="Nakayama K."/>
        </authorList>
    </citation>
    <scope>NUCLEOTIDE SEQUENCE</scope>
</reference>
<sequence length="330" mass="37845">MTKSKSFNKSPKQIALYHALMKSILKDEDAIDEGVAEKLKKRKPNNTDKDEGPSAGSDRGKCAQAEETMFEARDTQGPQNLGEDTGNTDEPLVVNFDPKDWFKKPKRPPTPDPEWNKGRSTENNPTQKRLRPAYNILKGNCRSYVELDYNIEECYKAQTGQLDWNNPEGDRYPFELSKPLHLVMSGNRQIVSVDYFFNNDLAYLQGGSTDITYTTSLTKTKAAKYELPGIEYMVPNFWSPVKVAYDNHALLGTSHWGPKRQSFYGYASNMVSIHDVYSTKRILAVTNVKVKEWYGYGHLRRLKLEDLISNYTSLWKATFHDFIYMTLMIC</sequence>
<accession>A0ABQ5C350</accession>
<feature type="region of interest" description="Disordered" evidence="1">
    <location>
        <begin position="36"/>
        <end position="129"/>
    </location>
</feature>
<evidence type="ECO:0000313" key="3">
    <source>
        <dbReference type="Proteomes" id="UP001151760"/>
    </source>
</evidence>
<dbReference type="EMBL" id="BQNB010013809">
    <property type="protein sequence ID" value="GJT20507.1"/>
    <property type="molecule type" value="Genomic_DNA"/>
</dbReference>
<keyword evidence="3" id="KW-1185">Reference proteome</keyword>
<evidence type="ECO:0000256" key="1">
    <source>
        <dbReference type="SAM" id="MobiDB-lite"/>
    </source>
</evidence>
<reference evidence="2" key="1">
    <citation type="journal article" date="2022" name="Int. J. Mol. Sci.">
        <title>Draft Genome of Tanacetum Coccineum: Genomic Comparison of Closely Related Tanacetum-Family Plants.</title>
        <authorList>
            <person name="Yamashiro T."/>
            <person name="Shiraishi A."/>
            <person name="Nakayama K."/>
            <person name="Satake H."/>
        </authorList>
    </citation>
    <scope>NUCLEOTIDE SEQUENCE</scope>
</reference>
<evidence type="ECO:0000313" key="2">
    <source>
        <dbReference type="EMBL" id="GJT20507.1"/>
    </source>
</evidence>
<dbReference type="Proteomes" id="UP001151760">
    <property type="component" value="Unassembled WGS sequence"/>
</dbReference>
<organism evidence="2 3">
    <name type="scientific">Tanacetum coccineum</name>
    <dbReference type="NCBI Taxonomy" id="301880"/>
    <lineage>
        <taxon>Eukaryota</taxon>
        <taxon>Viridiplantae</taxon>
        <taxon>Streptophyta</taxon>
        <taxon>Embryophyta</taxon>
        <taxon>Tracheophyta</taxon>
        <taxon>Spermatophyta</taxon>
        <taxon>Magnoliopsida</taxon>
        <taxon>eudicotyledons</taxon>
        <taxon>Gunneridae</taxon>
        <taxon>Pentapetalae</taxon>
        <taxon>asterids</taxon>
        <taxon>campanulids</taxon>
        <taxon>Asterales</taxon>
        <taxon>Asteraceae</taxon>
        <taxon>Asteroideae</taxon>
        <taxon>Anthemideae</taxon>
        <taxon>Anthemidinae</taxon>
        <taxon>Tanacetum</taxon>
    </lineage>
</organism>
<name>A0ABQ5C350_9ASTR</name>
<proteinExistence type="predicted"/>